<feature type="domain" description="BIG2" evidence="3">
    <location>
        <begin position="920"/>
        <end position="993"/>
    </location>
</feature>
<keyword evidence="1" id="KW-1133">Transmembrane helix</keyword>
<evidence type="ECO:0000256" key="2">
    <source>
        <dbReference type="SAM" id="SignalP"/>
    </source>
</evidence>
<dbReference type="SUPFAM" id="SSF49373">
    <property type="entry name" value="Invasin/intimin cell-adhesion fragments"/>
    <property type="match status" value="1"/>
</dbReference>
<dbReference type="SMART" id="SM00635">
    <property type="entry name" value="BID_2"/>
    <property type="match status" value="2"/>
</dbReference>
<evidence type="ECO:0000259" key="3">
    <source>
        <dbReference type="SMART" id="SM00635"/>
    </source>
</evidence>
<feature type="transmembrane region" description="Helical" evidence="1">
    <location>
        <begin position="1507"/>
        <end position="1524"/>
    </location>
</feature>
<sequence>MLTFFLLPLIISSKLKMDECQIRLPFRNEGSSSKPFCIQTASNPNVEFEIVNPEIATIEYTKTVGSQTIVKIVVEHTGPNMAATILIARWHDEILSIPVYVDKVDRIEIRSILDVLYVKSYCMFKLFAYNSAGLYFSSLDGVDVEWSPDSKEPGTPFTMVDVASSPFKTESSSLPNSTIIIHPTEVSKVILKAKLVDRDVPPAERPLQFVNPIIFHPAFYCLYPGATAQLKLYQAKIDESNRPVFDSEDKRITLGDGNFVLRSSKNEIASVNQLGFVETHKPGLADITARDEVMILSEAHAVIRVTYPTTAKWPEQWIKIKPEKPEKDFPGPYEPDVSTIELYYHNNMPIDVPENLPWVLSGDDYTVLGDHNVVATLSDCNFQATSLVHTCKKPQIGEKKIKKIRIPINHDGYPVKVFFGSGYFKYTVEDPSIITLTKDNRIITHKIGKTKIKVEDLKLPGYKTKLKVVIQELTNLEFSVIQNELYVNDKVQYTFHATTITDKGKVKFFDYVMPNKVEIEDETIISKDLVGLRKGFTKIRISIGNVCSQFVTMNVFNHITVQSVIHGTSHKWLDLKRAGGPVVWPQGSQRNELVCGNLNPKLNDTNLAMMLYDGYDGECTLTVQNDPSDENPNPIKAEIQFNVVSTAIAEIGLFVTDAKSANREECHFVESRITNLNQYPPHEVRIPVNHTLNTKLYAFSKDGKNLGEFNSHSIHYDVVTDSGEHLDFDGKTIVTEGLTITVTEPTLPEFKLRVNAIPPHYISQEDEQIVLYHKNPNAHVVDVKEGSGLFTLKGVAANIEGRTLSISPSSDIFRTVSIYDKCIPENILHVNVTTERIDSLLIEGPDYAVVGQHLTFTTTLFGPSHMKISSHSTDMIQWTSAPSDLQKVKDNIWEIVATKPGRLEIDIAADDIHSSHSVTVFDKMSFPKPYITMFVGDREPLKVIGGPETGIVFTSNDTSVVDVGNNKEVVALSPGNATVIATIPEHPEMGSTDLHIRVINVAKLVLEQSIDKMYVGSYVHLQPFYITDMGKIPPPEVSWTVSGNDQWEKLYDNSLMIQGDKEGMVTVTATTPHKLSESKNLYFDYLLRVTTPQDLNLPVGSSYKIEIENSLPVHYNVIPLEGKQGAKIDENGLLTVTEEGKYIVIVQYNKQWTAVHVTVSVPPKLYLQSLASSTVRPHLLDPRGQEYTAKNDIALDYNVTFEQTLENESVIFSVPTSITDPVYAKCEAHNKYFTVDHTARLFPRVLIHPQSPVLMKGASVQFICYSKNSEWQSLNDRVVSLNADGVASALKQGKTNIQCSSDVKTSVTVVELETISLQDEDSFNYRIVPHISGGLDPSTLTYPSDITYRCEWDAKECGRAVLDKTANSTIYCRLELFKKRLCPIHSTLKVECDSVVANTHLEKSVDVKLNTDTFGISSTLIKYINNKKPFVEIPIKPSYDEVSVEADPGLNVSISANNVVKIEATTVFKDQGDVVLEHKVTGERVRITIIRDSFNLSKLFGNVNMKLFGLCAALFLALLMYVTYQIGRGGLLIPVSPTR</sequence>
<dbReference type="RefSeq" id="XP_068370421.1">
    <property type="nucleotide sequence ID" value="XM_068513597.1"/>
</dbReference>
<keyword evidence="5" id="KW-1185">Reference proteome</keyword>
<keyword evidence="2" id="KW-0732">Signal</keyword>
<dbReference type="EMBL" id="MLAK01000017">
    <property type="protein sequence ID" value="OHT17285.1"/>
    <property type="molecule type" value="Genomic_DNA"/>
</dbReference>
<dbReference type="InterPro" id="IPR045197">
    <property type="entry name" value="NUP210-like"/>
</dbReference>
<dbReference type="PANTHER" id="PTHR23019">
    <property type="entry name" value="NUCLEAR PORE MEMBRANE GLYCOPROTEIN GP210-RELATED"/>
    <property type="match status" value="1"/>
</dbReference>
<protein>
    <recommendedName>
        <fullName evidence="3">BIG2 domain-containing protein</fullName>
    </recommendedName>
</protein>
<name>A0A1J4L5R3_9EUKA</name>
<reference evidence="4" key="1">
    <citation type="submission" date="2016-10" db="EMBL/GenBank/DDBJ databases">
        <authorList>
            <person name="Benchimol M."/>
            <person name="Almeida L.G."/>
            <person name="Vasconcelos A.T."/>
            <person name="Perreira-Neves A."/>
            <person name="Rosa I.A."/>
            <person name="Tasca T."/>
            <person name="Bogo M.R."/>
            <person name="de Souza W."/>
        </authorList>
    </citation>
    <scope>NUCLEOTIDE SEQUENCE [LARGE SCALE GENOMIC DNA]</scope>
    <source>
        <strain evidence="4">K</strain>
    </source>
</reference>
<feature type="domain" description="BIG2" evidence="3">
    <location>
        <begin position="1241"/>
        <end position="1311"/>
    </location>
</feature>
<feature type="chain" id="PRO_5012859703" description="BIG2 domain-containing protein" evidence="2">
    <location>
        <begin position="18"/>
        <end position="1539"/>
    </location>
</feature>
<evidence type="ECO:0000256" key="1">
    <source>
        <dbReference type="SAM" id="Phobius"/>
    </source>
</evidence>
<dbReference type="Proteomes" id="UP000179807">
    <property type="component" value="Unassembled WGS sequence"/>
</dbReference>
<accession>A0A1J4L5R3</accession>
<dbReference type="GeneID" id="94848301"/>
<dbReference type="OrthoDB" id="16413at2759"/>
<feature type="signal peptide" evidence="2">
    <location>
        <begin position="1"/>
        <end position="17"/>
    </location>
</feature>
<comment type="caution">
    <text evidence="4">The sequence shown here is derived from an EMBL/GenBank/DDBJ whole genome shotgun (WGS) entry which is preliminary data.</text>
</comment>
<dbReference type="PANTHER" id="PTHR23019:SF0">
    <property type="entry name" value="NUCLEAR PORE MEMBRANE GLYCOPROTEIN 210"/>
    <property type="match status" value="1"/>
</dbReference>
<dbReference type="InterPro" id="IPR003343">
    <property type="entry name" value="Big_2"/>
</dbReference>
<gene>
    <name evidence="4" type="ORF">TRFO_41134</name>
</gene>
<keyword evidence="1" id="KW-0812">Transmembrane</keyword>
<keyword evidence="1" id="KW-0472">Membrane</keyword>
<evidence type="ECO:0000313" key="4">
    <source>
        <dbReference type="EMBL" id="OHT17285.1"/>
    </source>
</evidence>
<proteinExistence type="predicted"/>
<dbReference type="VEuPathDB" id="TrichDB:TRFO_41134"/>
<dbReference type="InterPro" id="IPR008964">
    <property type="entry name" value="Invasin/intimin_cell_adhesion"/>
</dbReference>
<organism evidence="4 5">
    <name type="scientific">Tritrichomonas foetus</name>
    <dbReference type="NCBI Taxonomy" id="1144522"/>
    <lineage>
        <taxon>Eukaryota</taxon>
        <taxon>Metamonada</taxon>
        <taxon>Parabasalia</taxon>
        <taxon>Tritrichomonadida</taxon>
        <taxon>Tritrichomonadidae</taxon>
        <taxon>Tritrichomonas</taxon>
    </lineage>
</organism>
<evidence type="ECO:0000313" key="5">
    <source>
        <dbReference type="Proteomes" id="UP000179807"/>
    </source>
</evidence>